<feature type="domain" description="Transposase IS200-like" evidence="1">
    <location>
        <begin position="9"/>
        <end position="136"/>
    </location>
</feature>
<dbReference type="InterPro" id="IPR052715">
    <property type="entry name" value="RAYT_transposase"/>
</dbReference>
<name>A0A7X3FVU8_9BURK</name>
<dbReference type="SMART" id="SM01321">
    <property type="entry name" value="Y1_Tnp"/>
    <property type="match status" value="1"/>
</dbReference>
<dbReference type="GO" id="GO:0043565">
    <property type="term" value="F:sequence-specific DNA binding"/>
    <property type="evidence" value="ECO:0007669"/>
    <property type="project" value="TreeGrafter"/>
</dbReference>
<evidence type="ECO:0000259" key="1">
    <source>
        <dbReference type="SMART" id="SM01321"/>
    </source>
</evidence>
<dbReference type="GO" id="GO:0006313">
    <property type="term" value="P:DNA transposition"/>
    <property type="evidence" value="ECO:0007669"/>
    <property type="project" value="InterPro"/>
</dbReference>
<reference evidence="2 3" key="1">
    <citation type="submission" date="2019-12" db="EMBL/GenBank/DDBJ databases">
        <authorList>
            <person name="Li C."/>
            <person name="Zhao J."/>
        </authorList>
    </citation>
    <scope>NUCLEOTIDE SEQUENCE [LARGE SCALE GENOMIC DNA]</scope>
    <source>
        <strain evidence="2 3">NEAU-DD11</strain>
    </source>
</reference>
<dbReference type="PANTHER" id="PTHR36966">
    <property type="entry name" value="REP-ASSOCIATED TYROSINE TRANSPOSASE"/>
    <property type="match status" value="1"/>
</dbReference>
<dbReference type="NCBIfam" id="NF047646">
    <property type="entry name" value="REP_Tyr_transpos"/>
    <property type="match status" value="1"/>
</dbReference>
<dbReference type="GO" id="GO:0004803">
    <property type="term" value="F:transposase activity"/>
    <property type="evidence" value="ECO:0007669"/>
    <property type="project" value="InterPro"/>
</dbReference>
<dbReference type="RefSeq" id="WP_056133926.1">
    <property type="nucleotide sequence ID" value="NZ_CP168562.1"/>
</dbReference>
<dbReference type="AlphaFoldDB" id="A0A7X3FVU8"/>
<comment type="caution">
    <text evidence="2">The sequence shown here is derived from an EMBL/GenBank/DDBJ whole genome shotgun (WGS) entry which is preliminary data.</text>
</comment>
<organism evidence="2 3">
    <name type="scientific">Massilia cellulosiltytica</name>
    <dbReference type="NCBI Taxonomy" id="2683234"/>
    <lineage>
        <taxon>Bacteria</taxon>
        <taxon>Pseudomonadati</taxon>
        <taxon>Pseudomonadota</taxon>
        <taxon>Betaproteobacteria</taxon>
        <taxon>Burkholderiales</taxon>
        <taxon>Oxalobacteraceae</taxon>
        <taxon>Telluria group</taxon>
        <taxon>Massilia</taxon>
    </lineage>
</organism>
<dbReference type="Proteomes" id="UP000443353">
    <property type="component" value="Unassembled WGS sequence"/>
</dbReference>
<evidence type="ECO:0000313" key="3">
    <source>
        <dbReference type="Proteomes" id="UP000443353"/>
    </source>
</evidence>
<proteinExistence type="predicted"/>
<protein>
    <submittedName>
        <fullName evidence="2">Transposase</fullName>
    </submittedName>
</protein>
<dbReference type="EMBL" id="WSES01000001">
    <property type="protein sequence ID" value="MVW58959.1"/>
    <property type="molecule type" value="Genomic_DNA"/>
</dbReference>
<dbReference type="PANTHER" id="PTHR36966:SF1">
    <property type="entry name" value="REP-ASSOCIATED TYROSINE TRANSPOSASE"/>
    <property type="match status" value="1"/>
</dbReference>
<dbReference type="Gene3D" id="3.30.70.1290">
    <property type="entry name" value="Transposase IS200-like"/>
    <property type="match status" value="1"/>
</dbReference>
<keyword evidence="3" id="KW-1185">Reference proteome</keyword>
<sequence length="187" mass="21040">MTHYRDNRVPGGTFFFTVRLLDRDSTLLTDHFSAFGEAMRQARIRKPFHVDAWVVLPNHAHAIWTLPPGDHDCASRWRAVKIAFSKALHKACLPGGAKGKGDGGTGDGTIWERHYRDYRVGDDEEYASLVDYVHGNPMRHGFCQHPAEWPWSSLHRFISAGFTPPALPLALPPWMRPAGQPGHIARP</sequence>
<dbReference type="InterPro" id="IPR002686">
    <property type="entry name" value="Transposase_17"/>
</dbReference>
<dbReference type="InterPro" id="IPR036515">
    <property type="entry name" value="Transposase_17_sf"/>
</dbReference>
<evidence type="ECO:0000313" key="2">
    <source>
        <dbReference type="EMBL" id="MVW58959.1"/>
    </source>
</evidence>
<accession>A0A7X3FVU8</accession>
<dbReference type="SUPFAM" id="SSF143422">
    <property type="entry name" value="Transposase IS200-like"/>
    <property type="match status" value="1"/>
</dbReference>
<gene>
    <name evidence="2" type="ORF">GPY61_03350</name>
</gene>